<evidence type="ECO:0000313" key="2">
    <source>
        <dbReference type="Proteomes" id="UP000518752"/>
    </source>
</evidence>
<organism evidence="1 2">
    <name type="scientific">Collybiopsis confluens</name>
    <dbReference type="NCBI Taxonomy" id="2823264"/>
    <lineage>
        <taxon>Eukaryota</taxon>
        <taxon>Fungi</taxon>
        <taxon>Dikarya</taxon>
        <taxon>Basidiomycota</taxon>
        <taxon>Agaricomycotina</taxon>
        <taxon>Agaricomycetes</taxon>
        <taxon>Agaricomycetidae</taxon>
        <taxon>Agaricales</taxon>
        <taxon>Marasmiineae</taxon>
        <taxon>Omphalotaceae</taxon>
        <taxon>Collybiopsis</taxon>
    </lineage>
</organism>
<protein>
    <submittedName>
        <fullName evidence="1">Uncharacterized protein</fullName>
    </submittedName>
</protein>
<dbReference type="AlphaFoldDB" id="A0A8H5G7T4"/>
<comment type="caution">
    <text evidence="1">The sequence shown here is derived from an EMBL/GenBank/DDBJ whole genome shotgun (WGS) entry which is preliminary data.</text>
</comment>
<accession>A0A8H5G7T4</accession>
<evidence type="ECO:0000313" key="1">
    <source>
        <dbReference type="EMBL" id="KAF5359959.1"/>
    </source>
</evidence>
<gene>
    <name evidence="1" type="ORF">D9757_012148</name>
</gene>
<keyword evidence="2" id="KW-1185">Reference proteome</keyword>
<reference evidence="1 2" key="1">
    <citation type="journal article" date="2020" name="ISME J.">
        <title>Uncovering the hidden diversity of litter-decomposition mechanisms in mushroom-forming fungi.</title>
        <authorList>
            <person name="Floudas D."/>
            <person name="Bentzer J."/>
            <person name="Ahren D."/>
            <person name="Johansson T."/>
            <person name="Persson P."/>
            <person name="Tunlid A."/>
        </authorList>
    </citation>
    <scope>NUCLEOTIDE SEQUENCE [LARGE SCALE GENOMIC DNA]</scope>
    <source>
        <strain evidence="1 2">CBS 406.79</strain>
    </source>
</reference>
<dbReference type="EMBL" id="JAACJN010000221">
    <property type="protein sequence ID" value="KAF5359959.1"/>
    <property type="molecule type" value="Genomic_DNA"/>
</dbReference>
<sequence length="96" mass="10367">MFVLLSADYFGCGRSIAGYPVCLRGSSRPCSDSWINDILRFPLAGLVTTMTTTLAGGHVTPAPAGHGMDLFTDGTREEMRIRTMCIPPASWQIGPF</sequence>
<dbReference type="Proteomes" id="UP000518752">
    <property type="component" value="Unassembled WGS sequence"/>
</dbReference>
<proteinExistence type="predicted"/>
<name>A0A8H5G7T4_9AGAR</name>